<evidence type="ECO:0000313" key="2">
    <source>
        <dbReference type="EMBL" id="OJA15986.1"/>
    </source>
</evidence>
<accession>A0A1J8R2I3</accession>
<feature type="compositionally biased region" description="Low complexity" evidence="1">
    <location>
        <begin position="444"/>
        <end position="458"/>
    </location>
</feature>
<feature type="compositionally biased region" description="Low complexity" evidence="1">
    <location>
        <begin position="328"/>
        <end position="340"/>
    </location>
</feature>
<name>A0A1J8R2I3_9AGAM</name>
<gene>
    <name evidence="2" type="ORF">AZE42_10720</name>
</gene>
<feature type="compositionally biased region" description="Polar residues" evidence="1">
    <location>
        <begin position="317"/>
        <end position="326"/>
    </location>
</feature>
<sequence>MFRTHRPPTLSINELNHILSESLDLENIPETVIHYDPLLLTTPEKSKSSTFHRFFSRSSPHLPIFSQSPPEQVHEPITPSPRKMTFTWRLPRLSSHRPRKTEDHAAKGSVCDAGVPVNSSNRPRSSSAASAAQVPQRALTSMSSTSSLGSIIPASERIFNQVTEEGVHTQSENVASTSLPSHSLSPFPIVHHQLSPTQMIHFPSAPRSPRSPLQFLFGSKSSLCLVPRAITREPTNSDVVGRGPGTPASEYIDIESSDDNTTPRATEFPISSHRHSGSTIQAKQRRRPSALTLILPQENTSLCLQPAIGATPHVPSDTESSMSGSAWSIPSPTMSIPTSSQLSHISPASYNALASPVSSMKSPTSTSSFPWSRARSGSRSMQTPPLPGPPPSCPLPPPPTLSAQDSHTPSNPPKPLPTVSPSPSKRSRTPVRSSSPTGIVTCIPSSSPGSLRLPSRLSWGATGRIVVPASSSLPSPPSSPSKAGRKKEITSPKDQRDGMSDATSPALGKRTSVGVLEAASDLEARVRRTKSILVLGSRRSKGALSCSDSPPKRVQIHAEANPDVTGSSPKKKPRRQSSASTMPFLAVPRERRRSAPLLGSGVTSAGLPIPVGADWTLSLPFCIDIPGSGIILPTPPSEDGALHEADEALQVAQGDDWTLSLGADRQTANAGEAVSSDNVQSKDGAEEQTSVVAQLPTPSATPEPDDILQSAPLFGFTPFPTYSRPASPASLGPHGGGLDLDGGYGKRGSGWDVCGWFGPSDTEEPVKEDTRPISMFQSEASWIRRSTDTDAPRRSDVGYARRSHEKWLRHSSEDSTTTAGTVDTVFYSARTSILVV</sequence>
<feature type="compositionally biased region" description="Polar residues" evidence="1">
    <location>
        <begin position="675"/>
        <end position="690"/>
    </location>
</feature>
<feature type="compositionally biased region" description="Low complexity" evidence="1">
    <location>
        <begin position="115"/>
        <end position="147"/>
    </location>
</feature>
<protein>
    <submittedName>
        <fullName evidence="2">Uncharacterized protein</fullName>
    </submittedName>
</protein>
<feature type="region of interest" description="Disordered" evidence="1">
    <location>
        <begin position="668"/>
        <end position="690"/>
    </location>
</feature>
<feature type="region of interest" description="Disordered" evidence="1">
    <location>
        <begin position="306"/>
        <end position="342"/>
    </location>
</feature>
<feature type="compositionally biased region" description="Pro residues" evidence="1">
    <location>
        <begin position="410"/>
        <end position="420"/>
    </location>
</feature>
<feature type="region of interest" description="Disordered" evidence="1">
    <location>
        <begin position="62"/>
        <end position="82"/>
    </location>
</feature>
<feature type="compositionally biased region" description="Low complexity" evidence="1">
    <location>
        <begin position="421"/>
        <end position="437"/>
    </location>
</feature>
<dbReference type="Proteomes" id="UP000183567">
    <property type="component" value="Unassembled WGS sequence"/>
</dbReference>
<feature type="region of interest" description="Disordered" evidence="1">
    <location>
        <begin position="235"/>
        <end position="286"/>
    </location>
</feature>
<evidence type="ECO:0000256" key="1">
    <source>
        <dbReference type="SAM" id="MobiDB-lite"/>
    </source>
</evidence>
<dbReference type="OrthoDB" id="2682180at2759"/>
<feature type="compositionally biased region" description="Basic and acidic residues" evidence="1">
    <location>
        <begin position="486"/>
        <end position="499"/>
    </location>
</feature>
<feature type="compositionally biased region" description="Pro residues" evidence="1">
    <location>
        <begin position="384"/>
        <end position="400"/>
    </location>
</feature>
<proteinExistence type="predicted"/>
<organism evidence="2 3">
    <name type="scientific">Rhizopogon vesiculosus</name>
    <dbReference type="NCBI Taxonomy" id="180088"/>
    <lineage>
        <taxon>Eukaryota</taxon>
        <taxon>Fungi</taxon>
        <taxon>Dikarya</taxon>
        <taxon>Basidiomycota</taxon>
        <taxon>Agaricomycotina</taxon>
        <taxon>Agaricomycetes</taxon>
        <taxon>Agaricomycetidae</taxon>
        <taxon>Boletales</taxon>
        <taxon>Suillineae</taxon>
        <taxon>Rhizopogonaceae</taxon>
        <taxon>Rhizopogon</taxon>
    </lineage>
</organism>
<feature type="compositionally biased region" description="Low complexity" evidence="1">
    <location>
        <begin position="355"/>
        <end position="368"/>
    </location>
</feature>
<keyword evidence="3" id="KW-1185">Reference proteome</keyword>
<evidence type="ECO:0000313" key="3">
    <source>
        <dbReference type="Proteomes" id="UP000183567"/>
    </source>
</evidence>
<feature type="region of interest" description="Disordered" evidence="1">
    <location>
        <begin position="355"/>
        <end position="513"/>
    </location>
</feature>
<comment type="caution">
    <text evidence="2">The sequence shown here is derived from an EMBL/GenBank/DDBJ whole genome shotgun (WGS) entry which is preliminary data.</text>
</comment>
<reference evidence="2 3" key="1">
    <citation type="submission" date="2016-03" db="EMBL/GenBank/DDBJ databases">
        <title>Comparative genomics of the ectomycorrhizal sister species Rhizopogon vinicolor and Rhizopogon vesiculosus (Basidiomycota: Boletales) reveals a divergence of the mating type B locus.</title>
        <authorList>
            <person name="Mujic A.B."/>
            <person name="Kuo A."/>
            <person name="Tritt A."/>
            <person name="Lipzen A."/>
            <person name="Chen C."/>
            <person name="Johnson J."/>
            <person name="Sharma A."/>
            <person name="Barry K."/>
            <person name="Grigoriev I.V."/>
            <person name="Spatafora J.W."/>
        </authorList>
    </citation>
    <scope>NUCLEOTIDE SEQUENCE [LARGE SCALE GENOMIC DNA]</scope>
    <source>
        <strain evidence="2 3">AM-OR11-056</strain>
    </source>
</reference>
<dbReference type="AlphaFoldDB" id="A0A1J8R2I3"/>
<dbReference type="EMBL" id="LVVM01002763">
    <property type="protein sequence ID" value="OJA15986.1"/>
    <property type="molecule type" value="Genomic_DNA"/>
</dbReference>
<feature type="region of interest" description="Disordered" evidence="1">
    <location>
        <begin position="96"/>
        <end position="147"/>
    </location>
</feature>
<feature type="region of interest" description="Disordered" evidence="1">
    <location>
        <begin position="540"/>
        <end position="583"/>
    </location>
</feature>